<feature type="domain" description="PNK FHA" evidence="5">
    <location>
        <begin position="24"/>
        <end position="79"/>
    </location>
</feature>
<proteinExistence type="predicted"/>
<feature type="region of interest" description="Disordered" evidence="4">
    <location>
        <begin position="122"/>
        <end position="158"/>
    </location>
</feature>
<evidence type="ECO:0000256" key="4">
    <source>
        <dbReference type="SAM" id="MobiDB-lite"/>
    </source>
</evidence>
<gene>
    <name evidence="6" type="ORF">BG006_007379</name>
</gene>
<accession>A0A9P5SHM0</accession>
<dbReference type="AlphaFoldDB" id="A0A9P5SHM0"/>
<dbReference type="SUPFAM" id="SSF49879">
    <property type="entry name" value="SMAD/FHA domain"/>
    <property type="match status" value="1"/>
</dbReference>
<dbReference type="GO" id="GO:0016787">
    <property type="term" value="F:hydrolase activity"/>
    <property type="evidence" value="ECO:0007669"/>
    <property type="project" value="UniProtKB-KW"/>
</dbReference>
<keyword evidence="2" id="KW-0378">Hydrolase</keyword>
<dbReference type="CDD" id="cd22671">
    <property type="entry name" value="FHA_APTX-like"/>
    <property type="match status" value="1"/>
</dbReference>
<dbReference type="Proteomes" id="UP000696485">
    <property type="component" value="Unassembled WGS sequence"/>
</dbReference>
<evidence type="ECO:0000256" key="1">
    <source>
        <dbReference type="ARBA" id="ARBA00004123"/>
    </source>
</evidence>
<evidence type="ECO:0000256" key="2">
    <source>
        <dbReference type="ARBA" id="ARBA00022801"/>
    </source>
</evidence>
<feature type="compositionally biased region" description="Basic and acidic residues" evidence="4">
    <location>
        <begin position="183"/>
        <end position="219"/>
    </location>
</feature>
<keyword evidence="7" id="KW-1185">Reference proteome</keyword>
<evidence type="ECO:0000313" key="7">
    <source>
        <dbReference type="Proteomes" id="UP000696485"/>
    </source>
</evidence>
<sequence>MNPPSPHTPATAVATLSYCATGLSLPLHRGQSIVLGRGKLLNISAQHVSRQQLEISSKETQVLAIRRGTNRSLLNGHELIKDIPTALKNGDSITLLEKDYQIIVEIPDTIVPLTSSTGATSTVYTTARNQNLTTPQAPTSTSRKDGPPEKKLKLETPVPLLDKQALKTIKDWKAIHTDTVRREAIQRNTDHNEDTSDSEAEAHSRSIRDENLDDNHSDISAESSFICSDLSDLEPERPIPSEWAAVHGKGHVKNE</sequence>
<dbReference type="Gene3D" id="2.60.200.20">
    <property type="match status" value="1"/>
</dbReference>
<reference evidence="6" key="1">
    <citation type="journal article" date="2020" name="Fungal Divers.">
        <title>Resolving the Mortierellaceae phylogeny through synthesis of multi-gene phylogenetics and phylogenomics.</title>
        <authorList>
            <person name="Vandepol N."/>
            <person name="Liber J."/>
            <person name="Desiro A."/>
            <person name="Na H."/>
            <person name="Kennedy M."/>
            <person name="Barry K."/>
            <person name="Grigoriev I.V."/>
            <person name="Miller A.N."/>
            <person name="O'Donnell K."/>
            <person name="Stajich J.E."/>
            <person name="Bonito G."/>
        </authorList>
    </citation>
    <scope>NUCLEOTIDE SEQUENCE</scope>
    <source>
        <strain evidence="6">NVP1</strain>
    </source>
</reference>
<evidence type="ECO:0000259" key="5">
    <source>
        <dbReference type="Pfam" id="PF17913"/>
    </source>
</evidence>
<comment type="caution">
    <text evidence="6">The sequence shown here is derived from an EMBL/GenBank/DDBJ whole genome shotgun (WGS) entry which is preliminary data.</text>
</comment>
<evidence type="ECO:0000313" key="6">
    <source>
        <dbReference type="EMBL" id="KAF9329555.1"/>
    </source>
</evidence>
<dbReference type="InterPro" id="IPR041388">
    <property type="entry name" value="FHA_2"/>
</dbReference>
<feature type="compositionally biased region" description="Polar residues" evidence="4">
    <location>
        <begin position="122"/>
        <end position="141"/>
    </location>
</feature>
<feature type="region of interest" description="Disordered" evidence="4">
    <location>
        <begin position="183"/>
        <end position="255"/>
    </location>
</feature>
<evidence type="ECO:0000256" key="3">
    <source>
        <dbReference type="ARBA" id="ARBA00023242"/>
    </source>
</evidence>
<dbReference type="Pfam" id="PF17913">
    <property type="entry name" value="FHA_2"/>
    <property type="match status" value="1"/>
</dbReference>
<organism evidence="6 7">
    <name type="scientific">Podila minutissima</name>
    <dbReference type="NCBI Taxonomy" id="64525"/>
    <lineage>
        <taxon>Eukaryota</taxon>
        <taxon>Fungi</taxon>
        <taxon>Fungi incertae sedis</taxon>
        <taxon>Mucoromycota</taxon>
        <taxon>Mortierellomycotina</taxon>
        <taxon>Mortierellomycetes</taxon>
        <taxon>Mortierellales</taxon>
        <taxon>Mortierellaceae</taxon>
        <taxon>Podila</taxon>
    </lineage>
</organism>
<comment type="subcellular location">
    <subcellularLocation>
        <location evidence="1">Nucleus</location>
    </subcellularLocation>
</comment>
<protein>
    <recommendedName>
        <fullName evidence="5">PNK FHA domain-containing protein</fullName>
    </recommendedName>
</protein>
<dbReference type="InterPro" id="IPR008984">
    <property type="entry name" value="SMAD_FHA_dom_sf"/>
</dbReference>
<keyword evidence="3" id="KW-0539">Nucleus</keyword>
<dbReference type="GO" id="GO:0005634">
    <property type="term" value="C:nucleus"/>
    <property type="evidence" value="ECO:0007669"/>
    <property type="project" value="UniProtKB-SubCell"/>
</dbReference>
<name>A0A9P5SHM0_9FUNG</name>
<dbReference type="EMBL" id="JAAAUY010000465">
    <property type="protein sequence ID" value="KAF9329555.1"/>
    <property type="molecule type" value="Genomic_DNA"/>
</dbReference>
<feature type="compositionally biased region" description="Basic and acidic residues" evidence="4">
    <location>
        <begin position="142"/>
        <end position="154"/>
    </location>
</feature>